<evidence type="ECO:0000256" key="2">
    <source>
        <dbReference type="ARBA" id="ARBA00004948"/>
    </source>
</evidence>
<dbReference type="EMBL" id="JAFBBU010000001">
    <property type="protein sequence ID" value="MBM7473558.1"/>
    <property type="molecule type" value="Genomic_DNA"/>
</dbReference>
<evidence type="ECO:0000256" key="5">
    <source>
        <dbReference type="ARBA" id="ARBA00022679"/>
    </source>
</evidence>
<evidence type="ECO:0000313" key="14">
    <source>
        <dbReference type="EMBL" id="MBM7473558.1"/>
    </source>
</evidence>
<comment type="catalytic activity">
    <reaction evidence="11">
        <text>N(6)-(pyridoxal phosphate)-L-lysyl-[4-amino-5-hydroxymethyl-2-methylpyrimidine phosphate synthase] + L-histidyl-[4-amino-5-hydroxymethyl-2-methylpyrimidine phosphate synthase] + 2 Fe(3+) + 4 H2O = L-lysyl-[4-amino-5-hydroxymethyl-2-methylpyrimidine phosphate synthase] + (2S)-2-amino-5-hydroxy-4-oxopentanoyl-[4-amino-5-hydroxymethyl-2-methylpyrimidine phosphate synthase] + 4-amino-2-methyl-5-(phosphooxymethyl)pyrimidine + 3-oxopropanoate + 2 Fe(2+) + 2 H(+)</text>
        <dbReference type="Rhea" id="RHEA:65756"/>
        <dbReference type="Rhea" id="RHEA-COMP:16892"/>
        <dbReference type="Rhea" id="RHEA-COMP:16893"/>
        <dbReference type="Rhea" id="RHEA-COMP:16894"/>
        <dbReference type="Rhea" id="RHEA-COMP:16895"/>
        <dbReference type="ChEBI" id="CHEBI:15377"/>
        <dbReference type="ChEBI" id="CHEBI:15378"/>
        <dbReference type="ChEBI" id="CHEBI:29033"/>
        <dbReference type="ChEBI" id="CHEBI:29034"/>
        <dbReference type="ChEBI" id="CHEBI:29969"/>
        <dbReference type="ChEBI" id="CHEBI:29979"/>
        <dbReference type="ChEBI" id="CHEBI:33190"/>
        <dbReference type="ChEBI" id="CHEBI:58354"/>
        <dbReference type="ChEBI" id="CHEBI:143915"/>
        <dbReference type="ChEBI" id="CHEBI:157692"/>
    </reaction>
    <physiologicalReaction direction="left-to-right" evidence="11">
        <dbReference type="Rhea" id="RHEA:65757"/>
    </physiologicalReaction>
</comment>
<evidence type="ECO:0000256" key="1">
    <source>
        <dbReference type="ARBA" id="ARBA00003469"/>
    </source>
</evidence>
<feature type="signal peptide" evidence="12">
    <location>
        <begin position="1"/>
        <end position="37"/>
    </location>
</feature>
<dbReference type="SUPFAM" id="SSF53850">
    <property type="entry name" value="Periplasmic binding protein-like II"/>
    <property type="match status" value="1"/>
</dbReference>
<feature type="chain" id="PRO_5045442579" description="Thiamine pyrimidine synthase" evidence="12">
    <location>
        <begin position="38"/>
        <end position="371"/>
    </location>
</feature>
<gene>
    <name evidence="14" type="ORF">JOE66_003192</name>
</gene>
<evidence type="ECO:0000313" key="15">
    <source>
        <dbReference type="Proteomes" id="UP000776164"/>
    </source>
</evidence>
<dbReference type="Proteomes" id="UP000776164">
    <property type="component" value="Unassembled WGS sequence"/>
</dbReference>
<dbReference type="PROSITE" id="PS51257">
    <property type="entry name" value="PROKAR_LIPOPROTEIN"/>
    <property type="match status" value="1"/>
</dbReference>
<accession>A0ABS2L8X8</accession>
<evidence type="ECO:0000256" key="9">
    <source>
        <dbReference type="ARBA" id="ARBA00023004"/>
    </source>
</evidence>
<dbReference type="InterPro" id="IPR015168">
    <property type="entry name" value="SsuA/THI5"/>
</dbReference>
<evidence type="ECO:0000256" key="11">
    <source>
        <dbReference type="ARBA" id="ARBA00048179"/>
    </source>
</evidence>
<dbReference type="Pfam" id="PF09084">
    <property type="entry name" value="NMT1"/>
    <property type="match status" value="1"/>
</dbReference>
<reference evidence="14 15" key="1">
    <citation type="submission" date="2021-01" db="EMBL/GenBank/DDBJ databases">
        <title>Sequencing the genomes of 1000 actinobacteria strains.</title>
        <authorList>
            <person name="Klenk H.-P."/>
        </authorList>
    </citation>
    <scope>NUCLEOTIDE SEQUENCE [LARGE SCALE GENOMIC DNA]</scope>
    <source>
        <strain evidence="14 15">DSM 13057</strain>
    </source>
</reference>
<proteinExistence type="inferred from homology"/>
<dbReference type="PANTHER" id="PTHR31528:SF1">
    <property type="entry name" value="4-AMINO-5-HYDROXYMETHYL-2-METHYLPYRIMIDINE PHOSPHATE SYNTHASE THI11-RELATED"/>
    <property type="match status" value="1"/>
</dbReference>
<comment type="subunit">
    <text evidence="4">Homodimer.</text>
</comment>
<evidence type="ECO:0000256" key="8">
    <source>
        <dbReference type="ARBA" id="ARBA00022977"/>
    </source>
</evidence>
<keyword evidence="5" id="KW-0808">Transferase</keyword>
<keyword evidence="8" id="KW-0784">Thiamine biosynthesis</keyword>
<evidence type="ECO:0000256" key="7">
    <source>
        <dbReference type="ARBA" id="ARBA00022898"/>
    </source>
</evidence>
<evidence type="ECO:0000256" key="3">
    <source>
        <dbReference type="ARBA" id="ARBA00009406"/>
    </source>
</evidence>
<evidence type="ECO:0000256" key="10">
    <source>
        <dbReference type="ARBA" id="ARBA00033171"/>
    </source>
</evidence>
<dbReference type="RefSeq" id="WP_205111112.1">
    <property type="nucleotide sequence ID" value="NZ_BAAAHT010000001.1"/>
</dbReference>
<keyword evidence="6" id="KW-0479">Metal-binding</keyword>
<keyword evidence="15" id="KW-1185">Reference proteome</keyword>
<evidence type="ECO:0000256" key="4">
    <source>
        <dbReference type="ARBA" id="ARBA00011738"/>
    </source>
</evidence>
<name>A0ABS2L8X8_9MICO</name>
<organism evidence="14 15">
    <name type="scientific">Subtercola frigoramans</name>
    <dbReference type="NCBI Taxonomy" id="120298"/>
    <lineage>
        <taxon>Bacteria</taxon>
        <taxon>Bacillati</taxon>
        <taxon>Actinomycetota</taxon>
        <taxon>Actinomycetes</taxon>
        <taxon>Micrococcales</taxon>
        <taxon>Microbacteriaceae</taxon>
        <taxon>Subtercola</taxon>
    </lineage>
</organism>
<evidence type="ECO:0000259" key="13">
    <source>
        <dbReference type="Pfam" id="PF09084"/>
    </source>
</evidence>
<keyword evidence="12" id="KW-0732">Signal</keyword>
<feature type="domain" description="SsuA/THI5-like" evidence="13">
    <location>
        <begin position="79"/>
        <end position="279"/>
    </location>
</feature>
<sequence>MNHRLSSPRLRTRMLAVSALVASAALALSGCSGSASAPATPAASAGSAISAERCAANKAAGPITYITGYQYQASASILDVLAAKQLGYYDALCLDVTIQPGTGDTAGNAQLVAAGTATFTDLGGDADLLRARENGVDVTGIATYGQVPIATLMTMPTVTDLKQLNGTTLGQKGQLPPEIQTMLVDAGADLASITQVVVGYDPSILPRGHVQSLTGYKSNEPLTLKAQGTEVKTWNPEDYGIPGTFGTVAANPAFIKANAGTTEDFLRASFHAYDYCLTNAAECVGFAAALSGAGYDTDHNVQVWNTETALVSGAQPSGTPLGSLNADLLAAESAFLVKGGVLTSAPDLSAATDPSFLAAIYTGTNLIWPAP</sequence>
<comment type="similarity">
    <text evidence="3">Belongs to the NMT1/THI5 family.</text>
</comment>
<comment type="function">
    <text evidence="1">Responsible for the formation of the pyrimidine heterocycle in the thiamine biosynthesis pathway. Catalyzes the formation of hydroxymethylpyrimidine phosphate (HMP-P) from histidine and pyridoxal phosphate (PLP). The protein uses PLP and the active site histidine to form HMP-P, generating an inactive enzyme. The enzyme can only undergo a single turnover, which suggests it is a suicide enzyme.</text>
</comment>
<keyword evidence="9" id="KW-0408">Iron</keyword>
<keyword evidence="7" id="KW-0663">Pyridoxal phosphate</keyword>
<dbReference type="Gene3D" id="3.40.190.10">
    <property type="entry name" value="Periplasmic binding protein-like II"/>
    <property type="match status" value="2"/>
</dbReference>
<evidence type="ECO:0000256" key="12">
    <source>
        <dbReference type="SAM" id="SignalP"/>
    </source>
</evidence>
<protein>
    <recommendedName>
        <fullName evidence="10">Thiamine pyrimidine synthase</fullName>
    </recommendedName>
</protein>
<evidence type="ECO:0000256" key="6">
    <source>
        <dbReference type="ARBA" id="ARBA00022723"/>
    </source>
</evidence>
<comment type="caution">
    <text evidence="14">The sequence shown here is derived from an EMBL/GenBank/DDBJ whole genome shotgun (WGS) entry which is preliminary data.</text>
</comment>
<comment type="pathway">
    <text evidence="2">Cofactor biosynthesis; thiamine diphosphate biosynthesis.</text>
</comment>
<dbReference type="InterPro" id="IPR027939">
    <property type="entry name" value="NMT1/THI5"/>
</dbReference>
<dbReference type="PANTHER" id="PTHR31528">
    <property type="entry name" value="4-AMINO-5-HYDROXYMETHYL-2-METHYLPYRIMIDINE PHOSPHATE SYNTHASE THI11-RELATED"/>
    <property type="match status" value="1"/>
</dbReference>